<dbReference type="EMBL" id="GANP01012984">
    <property type="protein sequence ID" value="JAB71484.1"/>
    <property type="molecule type" value="mRNA"/>
</dbReference>
<sequence>MWTTPVAMGLQYVVLFAYVATAAAWPEMEDWTPGFHWTRKMTIKNPENNPDLQLTTGLGSLQDAWEVLEETSNDTYFLMFRTEAPIDGYRCVFMTGNLNKQNEQNRQILQ</sequence>
<proteinExistence type="evidence at transcript level"/>
<name>V5H3F4_IXORI</name>
<feature type="chain" id="PRO_5004734251" evidence="1">
    <location>
        <begin position="25"/>
        <end position="110"/>
    </location>
</feature>
<accession>V5H3F4</accession>
<dbReference type="InterPro" id="IPR002970">
    <property type="entry name" value="Tick_his-bd"/>
</dbReference>
<dbReference type="Pfam" id="PF02098">
    <property type="entry name" value="His_binding"/>
    <property type="match status" value="1"/>
</dbReference>
<protein>
    <submittedName>
        <fullName evidence="2">Putative secreted histamine binding protein of 19.5 kDa</fullName>
    </submittedName>
</protein>
<dbReference type="Gene3D" id="2.40.128.20">
    <property type="match status" value="1"/>
</dbReference>
<dbReference type="GO" id="GO:0043176">
    <property type="term" value="F:amine binding"/>
    <property type="evidence" value="ECO:0007669"/>
    <property type="project" value="InterPro"/>
</dbReference>
<feature type="signal peptide" evidence="1">
    <location>
        <begin position="1"/>
        <end position="24"/>
    </location>
</feature>
<dbReference type="SUPFAM" id="SSF50814">
    <property type="entry name" value="Lipocalins"/>
    <property type="match status" value="1"/>
</dbReference>
<organism evidence="2">
    <name type="scientific">Ixodes ricinus</name>
    <name type="common">Common tick</name>
    <name type="synonym">Acarus ricinus</name>
    <dbReference type="NCBI Taxonomy" id="34613"/>
    <lineage>
        <taxon>Eukaryota</taxon>
        <taxon>Metazoa</taxon>
        <taxon>Ecdysozoa</taxon>
        <taxon>Arthropoda</taxon>
        <taxon>Chelicerata</taxon>
        <taxon>Arachnida</taxon>
        <taxon>Acari</taxon>
        <taxon>Parasitiformes</taxon>
        <taxon>Ixodida</taxon>
        <taxon>Ixodoidea</taxon>
        <taxon>Ixodidae</taxon>
        <taxon>Ixodinae</taxon>
        <taxon>Ixodes</taxon>
    </lineage>
</organism>
<reference evidence="2" key="1">
    <citation type="journal article" date="2015" name="Sci. Rep.">
        <title>Tissue- and time-dependent transcription in Ixodes ricinus salivary glands and midguts when blood feeding on the vertebrate host.</title>
        <authorList>
            <person name="Kotsyfakis M."/>
            <person name="Schwarz A."/>
            <person name="Erhart J."/>
            <person name="Ribeiro J.M."/>
        </authorList>
    </citation>
    <scope>NUCLEOTIDE SEQUENCE</scope>
    <source>
        <tissue evidence="2">Salivary gland and midgut</tissue>
    </source>
</reference>
<dbReference type="InterPro" id="IPR012674">
    <property type="entry name" value="Calycin"/>
</dbReference>
<dbReference type="GO" id="GO:0030682">
    <property type="term" value="P:symbiont-mediated perturbation of host defenses"/>
    <property type="evidence" value="ECO:0007669"/>
    <property type="project" value="InterPro"/>
</dbReference>
<evidence type="ECO:0000313" key="2">
    <source>
        <dbReference type="EMBL" id="JAB71484.1"/>
    </source>
</evidence>
<dbReference type="AlphaFoldDB" id="V5H3F4"/>
<evidence type="ECO:0000256" key="1">
    <source>
        <dbReference type="SAM" id="SignalP"/>
    </source>
</evidence>
<keyword evidence="1" id="KW-0732">Signal</keyword>